<protein>
    <submittedName>
        <fullName evidence="1">Uncharacterized protein</fullName>
    </submittedName>
</protein>
<proteinExistence type="predicted"/>
<gene>
    <name evidence="1" type="primary">53</name>
    <name evidence="1" type="ORF">SEA_WAMBURGRXPRESS_54</name>
</gene>
<name>A0A386KAE9_9CAUD</name>
<organism evidence="1 2">
    <name type="scientific">Mycobacterium phage Wamburgrxpress</name>
    <dbReference type="NCBI Taxonomy" id="2315617"/>
    <lineage>
        <taxon>Viruses</taxon>
        <taxon>Duplodnaviria</taxon>
        <taxon>Heunggongvirae</taxon>
        <taxon>Uroviricota</taxon>
        <taxon>Caudoviricetes</taxon>
        <taxon>Vilmaviridae</taxon>
        <taxon>Lclasvirinae</taxon>
        <taxon>Bronvirus</taxon>
        <taxon>Bronvirus joedirt</taxon>
        <taxon>Mycobacterium virus JoeDirt</taxon>
    </lineage>
</organism>
<accession>A0A386KAE9</accession>
<evidence type="ECO:0000313" key="2">
    <source>
        <dbReference type="Proteomes" id="UP000267267"/>
    </source>
</evidence>
<sequence>MAKTVREALLDYHEAQAAKRGETLPEKFYPKPNREAIRRFRFGGYREGVGTGKSFALIRPNRSRIQRGRSGESVRGVILDEGFDAYVERR</sequence>
<dbReference type="EMBL" id="MH744425">
    <property type="protein sequence ID" value="AYD82233.1"/>
    <property type="molecule type" value="Genomic_DNA"/>
</dbReference>
<evidence type="ECO:0000313" key="1">
    <source>
        <dbReference type="EMBL" id="AYD82233.1"/>
    </source>
</evidence>
<reference evidence="1 2" key="1">
    <citation type="submission" date="2018-08" db="EMBL/GenBank/DDBJ databases">
        <authorList>
            <person name="Hellinger R.D."/>
            <person name="Sparks H.E."/>
            <person name="Pedulla M.L."/>
            <person name="Garlena R.A."/>
            <person name="Russell D.A."/>
            <person name="Pope W.H."/>
            <person name="Jacobs-Sera D."/>
            <person name="Hatfull G.F."/>
        </authorList>
    </citation>
    <scope>NUCLEOTIDE SEQUENCE [LARGE SCALE GENOMIC DNA]</scope>
</reference>
<dbReference type="Proteomes" id="UP000267267">
    <property type="component" value="Segment"/>
</dbReference>